<feature type="transmembrane region" description="Helical" evidence="2">
    <location>
        <begin position="482"/>
        <end position="506"/>
    </location>
</feature>
<keyword evidence="2" id="KW-0812">Transmembrane</keyword>
<keyword evidence="2" id="KW-1133">Transmembrane helix</keyword>
<dbReference type="Proteomes" id="UP000575985">
    <property type="component" value="Unassembled WGS sequence"/>
</dbReference>
<sequence>MQLRAVELRVHGVSGGEAEELLDVEPAVRVSGDRLAGFFRWRRKPDTETVPGVPREIFAWGTLTSGRSSRALWLLLLPFMLVNIAYWMRPGRLDDARSRLGAAADATFGAAVRLLALTLTALLILAAAGIGMDLVGWQCAGHGTACAELRPLLGPLSAPGAPLAQPPRALAVGALLPLLVVAVLWRLSRRTAAYTVTGALPAPDPAAEAPLSAPGFWRREPTTARLRSAHIATAVAVVTVLLVAPPLTADGLSPAGSVGAALAGLTAGVVLLSAVGVVLPGDGDHRHRLADLSCRVVRDVSLLLLVAALAYALWPRPGWTAQGPLPWYSTILNTLFAVQCVLGAVLLAAAIVLHLRRGTRAGTPLGGTAGPAAAILGTLLGGALSAATVYQAAGWLGGCYYPGAEDDGCIVLHPAGAYSWLQLAFTMEAAIALACATAALVVLRRRAPEEELRVREMYPGADDPARTREIARARAFGGVTELLPACVAALLLPVGALVALVLYSAFTGHLTAAPGEDAGTGGPQSVTAGALQAAVTVMVTVGSFLGGAFLLALMWLGGTAYRNAPTRQAVGVLWDVGTFWPRLAHPLAPPSYGERAVPQLVARVAHMAEQGTGVVLSGHSQGSVLAAATLWQLPRRLGGQVVLLTHGSPLSRLYARYFPAYFGPASLGDLGSRTLRWRNLWRATDPIGGPVRIAREGGPHPVESAEPLPDPRHYGVQPGEALCPEVLGHSRYTRDPAYTTAIADAVDLLAERARPRAEEDADAAGAPAAEAPPAPRRPPGGAPAADRAAERGGAPAGADQPGPAVAPAPGAAPAPRAEGAAAPAPQDLPGAVGPVLAPDTAHGRADVEQVDQRDDQRDEDEEPY</sequence>
<evidence type="ECO:0000313" key="3">
    <source>
        <dbReference type="EMBL" id="NYI97493.1"/>
    </source>
</evidence>
<evidence type="ECO:0000256" key="1">
    <source>
        <dbReference type="SAM" id="MobiDB-lite"/>
    </source>
</evidence>
<feature type="transmembrane region" description="Helical" evidence="2">
    <location>
        <begin position="420"/>
        <end position="443"/>
    </location>
</feature>
<comment type="caution">
    <text evidence="3">The sequence shown here is derived from an EMBL/GenBank/DDBJ whole genome shotgun (WGS) entry which is preliminary data.</text>
</comment>
<keyword evidence="4" id="KW-1185">Reference proteome</keyword>
<dbReference type="RefSeq" id="WP_179768831.1">
    <property type="nucleotide sequence ID" value="NZ_JACCFO010000001.1"/>
</dbReference>
<feature type="compositionally biased region" description="Low complexity" evidence="1">
    <location>
        <begin position="782"/>
        <end position="803"/>
    </location>
</feature>
<feature type="transmembrane region" description="Helical" evidence="2">
    <location>
        <begin position="259"/>
        <end position="280"/>
    </location>
</feature>
<dbReference type="AlphaFoldDB" id="A0A853BQP0"/>
<proteinExistence type="predicted"/>
<evidence type="ECO:0008006" key="5">
    <source>
        <dbReference type="Google" id="ProtNLM"/>
    </source>
</evidence>
<feature type="transmembrane region" description="Helical" evidence="2">
    <location>
        <begin position="110"/>
        <end position="130"/>
    </location>
</feature>
<feature type="transmembrane region" description="Helical" evidence="2">
    <location>
        <begin position="526"/>
        <end position="557"/>
    </location>
</feature>
<name>A0A853BQP0_9ACTN</name>
<evidence type="ECO:0000256" key="2">
    <source>
        <dbReference type="SAM" id="Phobius"/>
    </source>
</evidence>
<organism evidence="3 4">
    <name type="scientific">Streptomonospora nanhaiensis</name>
    <dbReference type="NCBI Taxonomy" id="1323731"/>
    <lineage>
        <taxon>Bacteria</taxon>
        <taxon>Bacillati</taxon>
        <taxon>Actinomycetota</taxon>
        <taxon>Actinomycetes</taxon>
        <taxon>Streptosporangiales</taxon>
        <taxon>Nocardiopsidaceae</taxon>
        <taxon>Streptomonospora</taxon>
    </lineage>
</organism>
<dbReference type="EMBL" id="JACCFO010000001">
    <property type="protein sequence ID" value="NYI97493.1"/>
    <property type="molecule type" value="Genomic_DNA"/>
</dbReference>
<accession>A0A853BQP0</accession>
<gene>
    <name evidence="3" type="ORF">HNR12_003770</name>
</gene>
<protein>
    <recommendedName>
        <fullName evidence="5">Integral membrane protein</fullName>
    </recommendedName>
</protein>
<feature type="region of interest" description="Disordered" evidence="1">
    <location>
        <begin position="754"/>
        <end position="864"/>
    </location>
</feature>
<evidence type="ECO:0000313" key="4">
    <source>
        <dbReference type="Proteomes" id="UP000575985"/>
    </source>
</evidence>
<dbReference type="SUPFAM" id="SSF53474">
    <property type="entry name" value="alpha/beta-Hydrolases"/>
    <property type="match status" value="1"/>
</dbReference>
<feature type="transmembrane region" description="Helical" evidence="2">
    <location>
        <begin position="71"/>
        <end position="89"/>
    </location>
</feature>
<feature type="compositionally biased region" description="Basic and acidic residues" evidence="1">
    <location>
        <begin position="841"/>
        <end position="856"/>
    </location>
</feature>
<feature type="compositionally biased region" description="Pro residues" evidence="1">
    <location>
        <begin position="770"/>
        <end position="781"/>
    </location>
</feature>
<feature type="transmembrane region" description="Helical" evidence="2">
    <location>
        <begin position="228"/>
        <end position="247"/>
    </location>
</feature>
<dbReference type="InterPro" id="IPR029058">
    <property type="entry name" value="AB_hydrolase_fold"/>
</dbReference>
<reference evidence="3 4" key="1">
    <citation type="submission" date="2020-07" db="EMBL/GenBank/DDBJ databases">
        <title>Sequencing the genomes of 1000 actinobacteria strains.</title>
        <authorList>
            <person name="Klenk H.-P."/>
        </authorList>
    </citation>
    <scope>NUCLEOTIDE SEQUENCE [LARGE SCALE GENOMIC DNA]</scope>
    <source>
        <strain evidence="3 4">DSM 45927</strain>
    </source>
</reference>
<feature type="transmembrane region" description="Helical" evidence="2">
    <location>
        <begin position="334"/>
        <end position="353"/>
    </location>
</feature>
<feature type="transmembrane region" description="Helical" evidence="2">
    <location>
        <begin position="292"/>
        <end position="314"/>
    </location>
</feature>
<keyword evidence="2" id="KW-0472">Membrane</keyword>
<feature type="transmembrane region" description="Helical" evidence="2">
    <location>
        <begin position="169"/>
        <end position="187"/>
    </location>
</feature>
<feature type="transmembrane region" description="Helical" evidence="2">
    <location>
        <begin position="365"/>
        <end position="387"/>
    </location>
</feature>
<feature type="compositionally biased region" description="Low complexity" evidence="1">
    <location>
        <begin position="813"/>
        <end position="825"/>
    </location>
</feature>